<proteinExistence type="predicted"/>
<accession>A0A836CJ57</accession>
<keyword evidence="2" id="KW-1185">Reference proteome</keyword>
<comment type="caution">
    <text evidence="1">The sequence shown here is derived from an EMBL/GenBank/DDBJ whole genome shotgun (WGS) entry which is preliminary data.</text>
</comment>
<dbReference type="AlphaFoldDB" id="A0A836CJ57"/>
<protein>
    <submittedName>
        <fullName evidence="1">Uncharacterized protein</fullName>
    </submittedName>
</protein>
<gene>
    <name evidence="1" type="ORF">JKP88DRAFT_262443</name>
</gene>
<dbReference type="EMBL" id="JAFCMP010000090">
    <property type="protein sequence ID" value="KAG5187389.1"/>
    <property type="molecule type" value="Genomic_DNA"/>
</dbReference>
<name>A0A836CJ57_9STRA</name>
<reference evidence="1" key="1">
    <citation type="submission" date="2021-02" db="EMBL/GenBank/DDBJ databases">
        <title>First Annotated Genome of the Yellow-green Alga Tribonema minus.</title>
        <authorList>
            <person name="Mahan K.M."/>
        </authorList>
    </citation>
    <scope>NUCLEOTIDE SEQUENCE</scope>
    <source>
        <strain evidence="1">UTEX B ZZ1240</strain>
    </source>
</reference>
<evidence type="ECO:0000313" key="1">
    <source>
        <dbReference type="EMBL" id="KAG5187389.1"/>
    </source>
</evidence>
<dbReference type="Proteomes" id="UP000664859">
    <property type="component" value="Unassembled WGS sequence"/>
</dbReference>
<evidence type="ECO:0000313" key="2">
    <source>
        <dbReference type="Proteomes" id="UP000664859"/>
    </source>
</evidence>
<sequence length="666" mass="75593">MALSEYGHTKARRQHACTTYINWVQSACDFANEPVPAWTTAFKGPDDINTLLHKAGMAQQQGLMGCRCWGRFCQMHLCTCPTCTVITTSMLSIQRAVPYGANWVNTFHQSGHLLRSVKGIINEAYSHQAQVVLCRLHASMGTAQLRHSILSFATPIDEDVLSIDICCGFIVKYLCERALAIPDTAFYRTHRTKRISTPAPRPGLPRDRYVWTNPLWFGKGIRCRGPHVDGSSADTSNQYCCCMLIEISIKDGRSASSKTVIAHRFSGKDPLGTAMQQIFDSDVWQPYKGLQVYFAGCSTEVMRMPGTWEAGLIGGDFTFKMVAAAPADIVNMQWPAFRSEHSRVGDDRKMYSISNIMGKQQSNITREEYLAAAQQLYSATTPQGERVFQLTEHFRIFTGGYTTHQVPYSPDVNEGIALTDTLMWKRRVYLLWRYRFLHSFEVHLSVKFSDAFRFSIVCDKCIEGTAGDFISSKFECPQQLGAHILCVHGEDDPDLQDRLELARLAEANYRLEQELGDDFQPLMDFRDLRDAMLWHYARVLRTLYGHVHETDDLTTVWPMLNAEHIASSKKQVLAILKEWFALRPGLSAHPWMLELRAADTLRNAFTWERKRQSQMGEAMQKLQGEKLPHMRVPGVLSSLDNVHTFLPCVKRTLAGAMIWNKAAFRM</sequence>
<organism evidence="1 2">
    <name type="scientific">Tribonema minus</name>
    <dbReference type="NCBI Taxonomy" id="303371"/>
    <lineage>
        <taxon>Eukaryota</taxon>
        <taxon>Sar</taxon>
        <taxon>Stramenopiles</taxon>
        <taxon>Ochrophyta</taxon>
        <taxon>PX clade</taxon>
        <taxon>Xanthophyceae</taxon>
        <taxon>Tribonematales</taxon>
        <taxon>Tribonemataceae</taxon>
        <taxon>Tribonema</taxon>
    </lineage>
</organism>